<dbReference type="InterPro" id="IPR006059">
    <property type="entry name" value="SBP"/>
</dbReference>
<dbReference type="AlphaFoldDB" id="A0A1H8KZ51"/>
<evidence type="ECO:0000313" key="2">
    <source>
        <dbReference type="EMBL" id="SEN98165.1"/>
    </source>
</evidence>
<evidence type="ECO:0000256" key="1">
    <source>
        <dbReference type="SAM" id="SignalP"/>
    </source>
</evidence>
<sequence>MRTSSTSSRLLAATALVAALGLTATACGGGSSDSSGGDKSDPASLKGQTLTYWASNQGTSLDNDKQVLTPELNKFTQQTGIKVNLEVIGWADLLNRILAATTSGQGPDVLNIGNTWSASLQATGALMPWDASAFSAIGGKDRFAPAAIAAAGAAGKDPAAVPLYSMAYGLYYNKKMFADAGIANPPKTWDELVADAKKLTTGGHYGLAVEGSNGSENIHHAFVLAKQRGSDWFDSSGKATFDTPQNVAAVKQYVDFIAGDKVAAKGDAEYSQNQTITDFATGKAAMMMWQSAATSIKSHGMSADQYGVVPVPTQTAGATGDAGVTSMVAGINLAVFQNTKHKAAAEALVKFMTSTPEQKILNGTYGSLPPVKEAQSDPAFQTPDLKVLASVLSTSAAPLPQVPNESQFETLVGTAIKDLFADAAAGKPVTDDTVKAALTKAQQQMPAS</sequence>
<reference evidence="2 3" key="1">
    <citation type="submission" date="2016-10" db="EMBL/GenBank/DDBJ databases">
        <authorList>
            <person name="de Groot N.N."/>
        </authorList>
    </citation>
    <scope>NUCLEOTIDE SEQUENCE [LARGE SCALE GENOMIC DNA]</scope>
    <source>
        <strain evidence="2 3">CGMCC 4.2026</strain>
    </source>
</reference>
<dbReference type="EMBL" id="FODD01000014">
    <property type="protein sequence ID" value="SEN98165.1"/>
    <property type="molecule type" value="Genomic_DNA"/>
</dbReference>
<dbReference type="STRING" id="310780.SAMN05216267_1014162"/>
<dbReference type="Proteomes" id="UP000181951">
    <property type="component" value="Unassembled WGS sequence"/>
</dbReference>
<protein>
    <submittedName>
        <fullName evidence="2">Carbohydrate ABC transporter substrate-binding protein, CUT1 family</fullName>
    </submittedName>
</protein>
<proteinExistence type="predicted"/>
<keyword evidence="1" id="KW-0732">Signal</keyword>
<dbReference type="PANTHER" id="PTHR43649">
    <property type="entry name" value="ARABINOSE-BINDING PROTEIN-RELATED"/>
    <property type="match status" value="1"/>
</dbReference>
<dbReference type="CDD" id="cd13585">
    <property type="entry name" value="PBP2_TMBP_like"/>
    <property type="match status" value="1"/>
</dbReference>
<evidence type="ECO:0000313" key="3">
    <source>
        <dbReference type="Proteomes" id="UP000181951"/>
    </source>
</evidence>
<dbReference type="Gene3D" id="3.40.190.10">
    <property type="entry name" value="Periplasmic binding protein-like II"/>
    <property type="match status" value="2"/>
</dbReference>
<keyword evidence="3" id="KW-1185">Reference proteome</keyword>
<gene>
    <name evidence="2" type="ORF">SAMN05216267_1014162</name>
</gene>
<dbReference type="Pfam" id="PF01547">
    <property type="entry name" value="SBP_bac_1"/>
    <property type="match status" value="1"/>
</dbReference>
<dbReference type="OrthoDB" id="9780991at2"/>
<feature type="chain" id="PRO_5010245765" evidence="1">
    <location>
        <begin position="27"/>
        <end position="448"/>
    </location>
</feature>
<dbReference type="InterPro" id="IPR050490">
    <property type="entry name" value="Bact_solute-bd_prot1"/>
</dbReference>
<accession>A0A1H8KZ51</accession>
<dbReference type="SUPFAM" id="SSF53850">
    <property type="entry name" value="Periplasmic binding protein-like II"/>
    <property type="match status" value="1"/>
</dbReference>
<dbReference type="PROSITE" id="PS51257">
    <property type="entry name" value="PROKAR_LIPOPROTEIN"/>
    <property type="match status" value="1"/>
</dbReference>
<dbReference type="PANTHER" id="PTHR43649:SF12">
    <property type="entry name" value="DIACETYLCHITOBIOSE BINDING PROTEIN DASA"/>
    <property type="match status" value="1"/>
</dbReference>
<name>A0A1H8KZ51_9ACTN</name>
<organism evidence="2 3">
    <name type="scientific">Actinacidiphila rubida</name>
    <dbReference type="NCBI Taxonomy" id="310780"/>
    <lineage>
        <taxon>Bacteria</taxon>
        <taxon>Bacillati</taxon>
        <taxon>Actinomycetota</taxon>
        <taxon>Actinomycetes</taxon>
        <taxon>Kitasatosporales</taxon>
        <taxon>Streptomycetaceae</taxon>
        <taxon>Actinacidiphila</taxon>
    </lineage>
</organism>
<feature type="signal peptide" evidence="1">
    <location>
        <begin position="1"/>
        <end position="26"/>
    </location>
</feature>
<dbReference type="RefSeq" id="WP_069466254.1">
    <property type="nucleotide sequence ID" value="NZ_FODD01000014.1"/>
</dbReference>